<reference evidence="1" key="1">
    <citation type="submission" date="2018-02" db="EMBL/GenBank/DDBJ databases">
        <title>Rhizophora mucronata_Transcriptome.</title>
        <authorList>
            <person name="Meera S.P."/>
            <person name="Sreeshan A."/>
            <person name="Augustine A."/>
        </authorList>
    </citation>
    <scope>NUCLEOTIDE SEQUENCE</scope>
    <source>
        <tissue evidence="1">Leaf</tissue>
    </source>
</reference>
<protein>
    <submittedName>
        <fullName evidence="1">Uncharacterized protein</fullName>
    </submittedName>
</protein>
<proteinExistence type="predicted"/>
<organism evidence="1">
    <name type="scientific">Rhizophora mucronata</name>
    <name type="common">Asiatic mangrove</name>
    <dbReference type="NCBI Taxonomy" id="61149"/>
    <lineage>
        <taxon>Eukaryota</taxon>
        <taxon>Viridiplantae</taxon>
        <taxon>Streptophyta</taxon>
        <taxon>Embryophyta</taxon>
        <taxon>Tracheophyta</taxon>
        <taxon>Spermatophyta</taxon>
        <taxon>Magnoliopsida</taxon>
        <taxon>eudicotyledons</taxon>
        <taxon>Gunneridae</taxon>
        <taxon>Pentapetalae</taxon>
        <taxon>rosids</taxon>
        <taxon>fabids</taxon>
        <taxon>Malpighiales</taxon>
        <taxon>Rhizophoraceae</taxon>
        <taxon>Rhizophora</taxon>
    </lineage>
</organism>
<dbReference type="EMBL" id="GGEC01081303">
    <property type="protein sequence ID" value="MBX61787.1"/>
    <property type="molecule type" value="Transcribed_RNA"/>
</dbReference>
<accession>A0A2P2Q480</accession>
<sequence length="56" mass="7002">MILEGYTDNEDDKCYLKANKIWICLLSRFPERERERISVRLPERERERRLHNVRVR</sequence>
<dbReference type="AlphaFoldDB" id="A0A2P2Q480"/>
<name>A0A2P2Q480_RHIMU</name>
<evidence type="ECO:0000313" key="1">
    <source>
        <dbReference type="EMBL" id="MBX61787.1"/>
    </source>
</evidence>